<dbReference type="GO" id="GO:0016747">
    <property type="term" value="F:acyltransferase activity, transferring groups other than amino-acyl groups"/>
    <property type="evidence" value="ECO:0007669"/>
    <property type="project" value="InterPro"/>
</dbReference>
<feature type="domain" description="N-acetyltransferase" evidence="1">
    <location>
        <begin position="12"/>
        <end position="181"/>
    </location>
</feature>
<dbReference type="RefSeq" id="WP_145030564.1">
    <property type="nucleotide sequence ID" value="NZ_CP036271.1"/>
</dbReference>
<dbReference type="PROSITE" id="PS51186">
    <property type="entry name" value="GNAT"/>
    <property type="match status" value="1"/>
</dbReference>
<dbReference type="Pfam" id="PF13302">
    <property type="entry name" value="Acetyltransf_3"/>
    <property type="match status" value="1"/>
</dbReference>
<sequence length="186" mass="21040">MSKLPEITTERLLLRPWRRADRPHFAAVNADLRVVECLPGVLTREESDAFVDRIEAHFEKNGFGLWCVEAPGVAECLGFIGLSIPQFETHFTPCVEIGWRLGSQYWGQGYAPEGARAAMEFGFRTLGLHEIVSFTVPHNTRSRRVMEKIGMTRDEAGDFEHPRLAPGHPLRSHVLYRCRNPDGKAV</sequence>
<dbReference type="PANTHER" id="PTHR43792:SF1">
    <property type="entry name" value="N-ACETYLTRANSFERASE DOMAIN-CONTAINING PROTEIN"/>
    <property type="match status" value="1"/>
</dbReference>
<evidence type="ECO:0000313" key="2">
    <source>
        <dbReference type="EMBL" id="QDT54727.1"/>
    </source>
</evidence>
<name>A0A517SF55_9PLAN</name>
<reference evidence="2 3" key="1">
    <citation type="submission" date="2019-02" db="EMBL/GenBank/DDBJ databases">
        <title>Deep-cultivation of Planctomycetes and their phenomic and genomic characterization uncovers novel biology.</title>
        <authorList>
            <person name="Wiegand S."/>
            <person name="Jogler M."/>
            <person name="Boedeker C."/>
            <person name="Pinto D."/>
            <person name="Vollmers J."/>
            <person name="Rivas-Marin E."/>
            <person name="Kohn T."/>
            <person name="Peeters S.H."/>
            <person name="Heuer A."/>
            <person name="Rast P."/>
            <person name="Oberbeckmann S."/>
            <person name="Bunk B."/>
            <person name="Jeske O."/>
            <person name="Meyerdierks A."/>
            <person name="Storesund J.E."/>
            <person name="Kallscheuer N."/>
            <person name="Luecker S."/>
            <person name="Lage O.M."/>
            <person name="Pohl T."/>
            <person name="Merkel B.J."/>
            <person name="Hornburger P."/>
            <person name="Mueller R.-W."/>
            <person name="Bruemmer F."/>
            <person name="Labrenz M."/>
            <person name="Spormann A.M."/>
            <person name="Op den Camp H."/>
            <person name="Overmann J."/>
            <person name="Amann R."/>
            <person name="Jetten M.S.M."/>
            <person name="Mascher T."/>
            <person name="Medema M.H."/>
            <person name="Devos D.P."/>
            <person name="Kaster A.-K."/>
            <person name="Ovreas L."/>
            <person name="Rohde M."/>
            <person name="Galperin M.Y."/>
            <person name="Jogler C."/>
        </authorList>
    </citation>
    <scope>NUCLEOTIDE SEQUENCE [LARGE SCALE GENOMIC DNA]</scope>
    <source>
        <strain evidence="2 3">Pan44</strain>
    </source>
</reference>
<dbReference type="PANTHER" id="PTHR43792">
    <property type="entry name" value="GNAT FAMILY, PUTATIVE (AFU_ORTHOLOGUE AFUA_3G00765)-RELATED-RELATED"/>
    <property type="match status" value="1"/>
</dbReference>
<protein>
    <submittedName>
        <fullName evidence="2">Ribosomal-protein-S5-alanine N-acetyltransferase</fullName>
    </submittedName>
</protein>
<dbReference type="OrthoDB" id="9795206at2"/>
<evidence type="ECO:0000259" key="1">
    <source>
        <dbReference type="PROSITE" id="PS51186"/>
    </source>
</evidence>
<proteinExistence type="predicted"/>
<dbReference type="InParanoid" id="A0A517SF55"/>
<dbReference type="Proteomes" id="UP000315700">
    <property type="component" value="Chromosome"/>
</dbReference>
<dbReference type="KEGG" id="ccos:Pan44_27620"/>
<dbReference type="InterPro" id="IPR016181">
    <property type="entry name" value="Acyl_CoA_acyltransferase"/>
</dbReference>
<gene>
    <name evidence="2" type="ORF">Pan44_27620</name>
</gene>
<dbReference type="SUPFAM" id="SSF55729">
    <property type="entry name" value="Acyl-CoA N-acyltransferases (Nat)"/>
    <property type="match status" value="1"/>
</dbReference>
<dbReference type="InterPro" id="IPR000182">
    <property type="entry name" value="GNAT_dom"/>
</dbReference>
<keyword evidence="3" id="KW-1185">Reference proteome</keyword>
<evidence type="ECO:0000313" key="3">
    <source>
        <dbReference type="Proteomes" id="UP000315700"/>
    </source>
</evidence>
<dbReference type="AlphaFoldDB" id="A0A517SF55"/>
<dbReference type="EMBL" id="CP036271">
    <property type="protein sequence ID" value="QDT54727.1"/>
    <property type="molecule type" value="Genomic_DNA"/>
</dbReference>
<accession>A0A517SF55</accession>
<organism evidence="2 3">
    <name type="scientific">Caulifigura coniformis</name>
    <dbReference type="NCBI Taxonomy" id="2527983"/>
    <lineage>
        <taxon>Bacteria</taxon>
        <taxon>Pseudomonadati</taxon>
        <taxon>Planctomycetota</taxon>
        <taxon>Planctomycetia</taxon>
        <taxon>Planctomycetales</taxon>
        <taxon>Planctomycetaceae</taxon>
        <taxon>Caulifigura</taxon>
    </lineage>
</organism>
<dbReference type="InterPro" id="IPR051531">
    <property type="entry name" value="N-acetyltransferase"/>
</dbReference>
<dbReference type="Gene3D" id="3.40.630.30">
    <property type="match status" value="1"/>
</dbReference>
<keyword evidence="2" id="KW-0808">Transferase</keyword>